<evidence type="ECO:0000256" key="1">
    <source>
        <dbReference type="SAM" id="MobiDB-lite"/>
    </source>
</evidence>
<comment type="caution">
    <text evidence="2">The sequence shown here is derived from an EMBL/GenBank/DDBJ whole genome shotgun (WGS) entry which is preliminary data.</text>
</comment>
<evidence type="ECO:0000313" key="2">
    <source>
        <dbReference type="EMBL" id="CAH0489505.1"/>
    </source>
</evidence>
<feature type="compositionally biased region" description="Polar residues" evidence="1">
    <location>
        <begin position="167"/>
        <end position="180"/>
    </location>
</feature>
<feature type="region of interest" description="Disordered" evidence="1">
    <location>
        <begin position="157"/>
        <end position="180"/>
    </location>
</feature>
<feature type="region of interest" description="Disordered" evidence="1">
    <location>
        <begin position="1"/>
        <end position="142"/>
    </location>
</feature>
<organism evidence="2 3">
    <name type="scientific">Peronospora farinosa</name>
    <dbReference type="NCBI Taxonomy" id="134698"/>
    <lineage>
        <taxon>Eukaryota</taxon>
        <taxon>Sar</taxon>
        <taxon>Stramenopiles</taxon>
        <taxon>Oomycota</taxon>
        <taxon>Peronosporomycetes</taxon>
        <taxon>Peronosporales</taxon>
        <taxon>Peronosporaceae</taxon>
        <taxon>Peronospora</taxon>
    </lineage>
</organism>
<accession>A0ABN8C5V8</accession>
<dbReference type="EMBL" id="CAKLBC010001086">
    <property type="protein sequence ID" value="CAH0489505.1"/>
    <property type="molecule type" value="Genomic_DNA"/>
</dbReference>
<reference evidence="2 3" key="1">
    <citation type="submission" date="2021-11" db="EMBL/GenBank/DDBJ databases">
        <authorList>
            <person name="Islam A."/>
            <person name="Islam S."/>
            <person name="Flora M.S."/>
            <person name="Rahman M."/>
            <person name="Ziaur R.M."/>
            <person name="Epstein J.H."/>
            <person name="Hassan M."/>
            <person name="Klassen M."/>
            <person name="Woodard K."/>
            <person name="Webb A."/>
            <person name="Webby R.J."/>
            <person name="El Zowalaty M.E."/>
        </authorList>
    </citation>
    <scope>NUCLEOTIDE SEQUENCE [LARGE SCALE GENOMIC DNA]</scope>
    <source>
        <strain evidence="2">Pf1</strain>
    </source>
</reference>
<proteinExistence type="predicted"/>
<dbReference type="Proteomes" id="UP001157938">
    <property type="component" value="Unassembled WGS sequence"/>
</dbReference>
<feature type="compositionally biased region" description="Basic and acidic residues" evidence="1">
    <location>
        <begin position="7"/>
        <end position="21"/>
    </location>
</feature>
<name>A0ABN8C5V8_9STRA</name>
<evidence type="ECO:0000313" key="3">
    <source>
        <dbReference type="Proteomes" id="UP001157938"/>
    </source>
</evidence>
<sequence length="180" mass="19512">MFNPAKYKPDEIVKLTRETHRTPGTQTTAPPTHAGQSDSNREPQRNLKPVDREEGTLPADVELQPEPKEPQPWITHRTQKGRVSTGRAAKSKTSSDKGTNRENIFVEISENPQPTPQTPAGPSSTGVPDEVAEVTVTSAQPILSPSEELLRKEGQLRGSFGGGFTWSHANGSASDFCSSN</sequence>
<feature type="compositionally biased region" description="Polar residues" evidence="1">
    <location>
        <begin position="22"/>
        <end position="38"/>
    </location>
</feature>
<protein>
    <submittedName>
        <fullName evidence="2">Uncharacterized protein</fullName>
    </submittedName>
</protein>
<feature type="compositionally biased region" description="Basic and acidic residues" evidence="1">
    <location>
        <begin position="39"/>
        <end position="55"/>
    </location>
</feature>
<gene>
    <name evidence="2" type="ORF">PFR001_LOCUS4910</name>
</gene>
<keyword evidence="3" id="KW-1185">Reference proteome</keyword>